<gene>
    <name evidence="8" type="ORF">AW736_20060</name>
</gene>
<dbReference type="NCBIfam" id="NF006829">
    <property type="entry name" value="PRK09352.1"/>
    <property type="match status" value="1"/>
</dbReference>
<feature type="domain" description="Peripheral subunit-binding (PSBD)" evidence="7">
    <location>
        <begin position="146"/>
        <end position="186"/>
    </location>
</feature>
<dbReference type="InterPro" id="IPR016039">
    <property type="entry name" value="Thiolase-like"/>
</dbReference>
<protein>
    <submittedName>
        <fullName evidence="8">3-oxoacyl-ACP synthase</fullName>
    </submittedName>
</protein>
<dbReference type="Gene3D" id="4.10.320.10">
    <property type="entry name" value="E3-binding domain"/>
    <property type="match status" value="1"/>
</dbReference>
<dbReference type="PROSITE" id="PS51826">
    <property type="entry name" value="PSBD"/>
    <property type="match status" value="1"/>
</dbReference>
<dbReference type="RefSeq" id="WP_084442503.1">
    <property type="nucleotide sequence ID" value="NZ_CP109796.1"/>
</dbReference>
<evidence type="ECO:0000256" key="1">
    <source>
        <dbReference type="ARBA" id="ARBA00001938"/>
    </source>
</evidence>
<dbReference type="PROSITE" id="PS00189">
    <property type="entry name" value="LIPOYL"/>
    <property type="match status" value="1"/>
</dbReference>
<reference evidence="8 9" key="1">
    <citation type="submission" date="2016-01" db="EMBL/GenBank/DDBJ databases">
        <title>High potential of lignocellulose degradation of a new Verrucomicrobia species.</title>
        <authorList>
            <person name="Wang Y."/>
            <person name="Shi Y."/>
            <person name="Qiu Z."/>
            <person name="Liu S."/>
            <person name="Yang H."/>
        </authorList>
    </citation>
    <scope>NUCLEOTIDE SEQUENCE [LARGE SCALE GENOMIC DNA]</scope>
    <source>
        <strain evidence="8 9">TSB47</strain>
    </source>
</reference>
<dbReference type="PROSITE" id="PS50968">
    <property type="entry name" value="BIOTINYL_LIPOYL"/>
    <property type="match status" value="1"/>
</dbReference>
<dbReference type="InterPro" id="IPR004167">
    <property type="entry name" value="PSBD"/>
</dbReference>
<evidence type="ECO:0000259" key="7">
    <source>
        <dbReference type="PROSITE" id="PS51826"/>
    </source>
</evidence>
<comment type="caution">
    <text evidence="8">The sequence shown here is derived from an EMBL/GenBank/DDBJ whole genome shotgun (WGS) entry which is preliminary data.</text>
</comment>
<dbReference type="Proteomes" id="UP000078486">
    <property type="component" value="Unassembled WGS sequence"/>
</dbReference>
<dbReference type="Gene3D" id="3.40.47.10">
    <property type="match status" value="1"/>
</dbReference>
<evidence type="ECO:0000256" key="3">
    <source>
        <dbReference type="ARBA" id="ARBA00022679"/>
    </source>
</evidence>
<dbReference type="GO" id="GO:0006633">
    <property type="term" value="P:fatty acid biosynthetic process"/>
    <property type="evidence" value="ECO:0007669"/>
    <property type="project" value="InterPro"/>
</dbReference>
<dbReference type="InterPro" id="IPR013751">
    <property type="entry name" value="ACP_syn_III_N"/>
</dbReference>
<dbReference type="Pfam" id="PF08545">
    <property type="entry name" value="ACP_syn_III"/>
    <property type="match status" value="1"/>
</dbReference>
<dbReference type="STRING" id="1184151.AW736_20060"/>
<comment type="similarity">
    <text evidence="2">Belongs to the 2-oxoacid dehydrogenase family.</text>
</comment>
<dbReference type="EMBL" id="LRRQ01000154">
    <property type="protein sequence ID" value="OAM87886.1"/>
    <property type="molecule type" value="Genomic_DNA"/>
</dbReference>
<dbReference type="PANTHER" id="PTHR34069">
    <property type="entry name" value="3-OXOACYL-[ACYL-CARRIER-PROTEIN] SYNTHASE 3"/>
    <property type="match status" value="1"/>
</dbReference>
<evidence type="ECO:0000313" key="8">
    <source>
        <dbReference type="EMBL" id="OAM87886.1"/>
    </source>
</evidence>
<evidence type="ECO:0000313" key="9">
    <source>
        <dbReference type="Proteomes" id="UP000078486"/>
    </source>
</evidence>
<sequence>MDTLLIEVPVPSMGATVAELTVIDIVVQPGATVAKGQKIAELESDKSVFEFEAPCDGTIQSVIARAGDILPPGAPFLRIETTDLSLKHLEVAAGSVPRTTPPPAVAATAPKPLAVPAPAEPAPAFMAPSEYSHPPMSVMRAGTAPLWTPRAIKVAQDAGLDHTAVADIEATGPGGRVSGDDVARYLATHVSAAPAPAVSPVSASCETVCIAGVGYAIPSGVRFNKEILKAFPDMTEEEIIKLTGIRERRYAAEGETATGLAVVAVRRAAEQAGIDIGEIDGVIMATLIPDQPVPAMASALAKELGIPRALAFDLNAACAGWLYALEVGRAFIRSGTAKKLIVVTAELLSRITNPRDHATAFLFGDGAGAAILTDAPGGHRLARMALSGDADQFTAIQRPGGGAKRPVPSAAGNDRDDFFLQMNGAAVFKHAVIAFADLIGDALKRHNLAPSDIAWIVPHQANERILRAVSKRVGIPYERFVVTIGKYGNTSAASVSMALGWAAEEGIFNPGDKIIFCSVGAGMTFAGGLLVW</sequence>
<dbReference type="InterPro" id="IPR000089">
    <property type="entry name" value="Biotin_lipoyl"/>
</dbReference>
<dbReference type="InterPro" id="IPR011053">
    <property type="entry name" value="Single_hybrid_motif"/>
</dbReference>
<keyword evidence="9" id="KW-1185">Reference proteome</keyword>
<dbReference type="Pfam" id="PF00364">
    <property type="entry name" value="Biotin_lipoyl"/>
    <property type="match status" value="1"/>
</dbReference>
<keyword evidence="3" id="KW-0808">Transferase</keyword>
<dbReference type="InterPro" id="IPR036625">
    <property type="entry name" value="E3-bd_dom_sf"/>
</dbReference>
<keyword evidence="4" id="KW-0450">Lipoyl</keyword>
<name>A0A178IFT4_9BACT</name>
<evidence type="ECO:0000256" key="4">
    <source>
        <dbReference type="ARBA" id="ARBA00022823"/>
    </source>
</evidence>
<evidence type="ECO:0000259" key="6">
    <source>
        <dbReference type="PROSITE" id="PS50968"/>
    </source>
</evidence>
<dbReference type="CDD" id="cd00830">
    <property type="entry name" value="KAS_III"/>
    <property type="match status" value="1"/>
</dbReference>
<organism evidence="8 9">
    <name type="scientific">Termitidicoccus mucosus</name>
    <dbReference type="NCBI Taxonomy" id="1184151"/>
    <lineage>
        <taxon>Bacteria</taxon>
        <taxon>Pseudomonadati</taxon>
        <taxon>Verrucomicrobiota</taxon>
        <taxon>Opitutia</taxon>
        <taxon>Opitutales</taxon>
        <taxon>Opitutaceae</taxon>
        <taxon>Termitidicoccus</taxon>
    </lineage>
</organism>
<dbReference type="SUPFAM" id="SSF51230">
    <property type="entry name" value="Single hybrid motif"/>
    <property type="match status" value="1"/>
</dbReference>
<keyword evidence="5" id="KW-0012">Acyltransferase</keyword>
<dbReference type="InterPro" id="IPR003016">
    <property type="entry name" value="2-oxoA_DH_lipoyl-BS"/>
</dbReference>
<comment type="cofactor">
    <cofactor evidence="1">
        <name>(R)-lipoate</name>
        <dbReference type="ChEBI" id="CHEBI:83088"/>
    </cofactor>
</comment>
<dbReference type="Gene3D" id="2.40.50.100">
    <property type="match status" value="1"/>
</dbReference>
<dbReference type="Pfam" id="PF08541">
    <property type="entry name" value="ACP_syn_III_C"/>
    <property type="match status" value="1"/>
</dbReference>
<dbReference type="PANTHER" id="PTHR34069:SF2">
    <property type="entry name" value="BETA-KETOACYL-[ACYL-CARRIER-PROTEIN] SYNTHASE III"/>
    <property type="match status" value="1"/>
</dbReference>
<proteinExistence type="inferred from homology"/>
<dbReference type="GO" id="GO:0004315">
    <property type="term" value="F:3-oxoacyl-[acyl-carrier-protein] synthase activity"/>
    <property type="evidence" value="ECO:0007669"/>
    <property type="project" value="InterPro"/>
</dbReference>
<dbReference type="OrthoDB" id="9815506at2"/>
<dbReference type="CDD" id="cd06849">
    <property type="entry name" value="lipoyl_domain"/>
    <property type="match status" value="1"/>
</dbReference>
<feature type="domain" description="Lipoyl-binding" evidence="6">
    <location>
        <begin position="5"/>
        <end position="80"/>
    </location>
</feature>
<accession>A0A178IFT4</accession>
<evidence type="ECO:0000256" key="5">
    <source>
        <dbReference type="ARBA" id="ARBA00023315"/>
    </source>
</evidence>
<dbReference type="SUPFAM" id="SSF53901">
    <property type="entry name" value="Thiolase-like"/>
    <property type="match status" value="1"/>
</dbReference>
<dbReference type="InterPro" id="IPR013747">
    <property type="entry name" value="ACP_syn_III_C"/>
</dbReference>
<evidence type="ECO:0000256" key="2">
    <source>
        <dbReference type="ARBA" id="ARBA00007317"/>
    </source>
</evidence>
<dbReference type="GO" id="GO:0044550">
    <property type="term" value="P:secondary metabolite biosynthetic process"/>
    <property type="evidence" value="ECO:0007669"/>
    <property type="project" value="TreeGrafter"/>
</dbReference>
<dbReference type="AlphaFoldDB" id="A0A178IFT4"/>